<dbReference type="InterPro" id="IPR001002">
    <property type="entry name" value="Chitin-bd_1"/>
</dbReference>
<dbReference type="InterPro" id="IPR036861">
    <property type="entry name" value="Endochitinase-like_sf"/>
</dbReference>
<sequence length="471" mass="51744">MYLHCFLPLLCLGLAITASGQDEDASASAPDAHASGLLGTQSRLFPPLPFRPHLPFRSRPKRPLPIPIPRPGFGGQSVDADMDDDEDGPHTSFVRCGPDFGACGEGQCCSAQGYCGQSPSYCQAPDCLIDYSTSCDAQKSPVGDDTSLISRPHIGDVPYGYTPVYSCTEPKTVALTYDDGPMGYTGDLLDLLDAYDAKATFFVTGINSNKGQIDDPSFPWLKMIQRMFRTGHQIASHTWSHQTLDQLTQAQRYDQMIKNEIAFRNVIGGIPTYMRPPYSSCDSDCAGDMDDMGYHIVYFDVDTDDYNNDTPEDIQQSKDIFDNALKLNKATGRPLLVIAHDVHEQTVYNLTAHMLKRIRTAKYRPVTLGECLGDSKMNWYRWEKPPVKDKAMNEETSISGSKPISPDGTCGTKYTCLGSVFGDCCSGYGYCGNSTLYCGSGCLASAGSCSLGDEQPSKNATFLRYRWQTPR</sequence>
<feature type="chain" id="PRO_5012428384" description="Chitin deacetylase" evidence="11">
    <location>
        <begin position="21"/>
        <end position="471"/>
    </location>
</feature>
<feature type="domain" description="NodB homology" evidence="13">
    <location>
        <begin position="171"/>
        <end position="369"/>
    </location>
</feature>
<dbReference type="CDD" id="cd10951">
    <property type="entry name" value="CE4_ClCDA_like"/>
    <property type="match status" value="1"/>
</dbReference>
<dbReference type="AlphaFoldDB" id="A0A2B7XZ73"/>
<comment type="caution">
    <text evidence="9">Lacks conserved residue(s) required for the propagation of feature annotation.</text>
</comment>
<evidence type="ECO:0000256" key="11">
    <source>
        <dbReference type="SAM" id="SignalP"/>
    </source>
</evidence>
<feature type="signal peptide" evidence="11">
    <location>
        <begin position="1"/>
        <end position="20"/>
    </location>
</feature>
<protein>
    <recommendedName>
        <fullName evidence="16">Chitin deacetylase</fullName>
    </recommendedName>
</protein>
<feature type="disulfide bond" evidence="9">
    <location>
        <begin position="410"/>
        <end position="425"/>
    </location>
</feature>
<feature type="disulfide bond" evidence="9">
    <location>
        <begin position="103"/>
        <end position="115"/>
    </location>
</feature>
<dbReference type="PANTHER" id="PTHR46471">
    <property type="entry name" value="CHITIN DEACETYLASE"/>
    <property type="match status" value="1"/>
</dbReference>
<dbReference type="PROSITE" id="PS50941">
    <property type="entry name" value="CHIT_BIND_I_2"/>
    <property type="match status" value="2"/>
</dbReference>
<evidence type="ECO:0000256" key="9">
    <source>
        <dbReference type="PROSITE-ProRule" id="PRU00261"/>
    </source>
</evidence>
<dbReference type="EMBL" id="PDNA01000068">
    <property type="protein sequence ID" value="PGH17104.1"/>
    <property type="molecule type" value="Genomic_DNA"/>
</dbReference>
<evidence type="ECO:0000256" key="5">
    <source>
        <dbReference type="ARBA" id="ARBA00022801"/>
    </source>
</evidence>
<feature type="domain" description="Chitin-binding type-1" evidence="12">
    <location>
        <begin position="93"/>
        <end position="137"/>
    </location>
</feature>
<evidence type="ECO:0000256" key="8">
    <source>
        <dbReference type="ARBA" id="ARBA00023285"/>
    </source>
</evidence>
<organism evidence="14 15">
    <name type="scientific">Polytolypa hystricis (strain UAMH7299)</name>
    <dbReference type="NCBI Taxonomy" id="1447883"/>
    <lineage>
        <taxon>Eukaryota</taxon>
        <taxon>Fungi</taxon>
        <taxon>Dikarya</taxon>
        <taxon>Ascomycota</taxon>
        <taxon>Pezizomycotina</taxon>
        <taxon>Eurotiomycetes</taxon>
        <taxon>Eurotiomycetidae</taxon>
        <taxon>Onygenales</taxon>
        <taxon>Onygenales incertae sedis</taxon>
        <taxon>Polytolypa</taxon>
    </lineage>
</organism>
<dbReference type="PROSITE" id="PS51677">
    <property type="entry name" value="NODB"/>
    <property type="match status" value="1"/>
</dbReference>
<keyword evidence="3" id="KW-0479">Metal-binding</keyword>
<dbReference type="STRING" id="1447883.A0A2B7XZ73"/>
<keyword evidence="5" id="KW-0378">Hydrolase</keyword>
<dbReference type="Proteomes" id="UP000224634">
    <property type="component" value="Unassembled WGS sequence"/>
</dbReference>
<evidence type="ECO:0000256" key="4">
    <source>
        <dbReference type="ARBA" id="ARBA00022729"/>
    </source>
</evidence>
<gene>
    <name evidence="14" type="ORF">AJ80_04979</name>
</gene>
<keyword evidence="9" id="KW-1015">Disulfide bond</keyword>
<dbReference type="CDD" id="cd11618">
    <property type="entry name" value="ChtBD1_1"/>
    <property type="match status" value="1"/>
</dbReference>
<evidence type="ECO:0000256" key="2">
    <source>
        <dbReference type="ARBA" id="ARBA00022669"/>
    </source>
</evidence>
<dbReference type="PANTHER" id="PTHR46471:SF4">
    <property type="entry name" value="CHITIN DEACETYLASE"/>
    <property type="match status" value="1"/>
</dbReference>
<keyword evidence="15" id="KW-1185">Reference proteome</keyword>
<dbReference type="GO" id="GO:0016810">
    <property type="term" value="F:hydrolase activity, acting on carbon-nitrogen (but not peptide) bonds"/>
    <property type="evidence" value="ECO:0007669"/>
    <property type="project" value="InterPro"/>
</dbReference>
<keyword evidence="4 11" id="KW-0732">Signal</keyword>
<reference evidence="14 15" key="1">
    <citation type="submission" date="2017-10" db="EMBL/GenBank/DDBJ databases">
        <title>Comparative genomics in systemic dimorphic fungi from Ajellomycetaceae.</title>
        <authorList>
            <person name="Munoz J.F."/>
            <person name="Mcewen J.G."/>
            <person name="Clay O.K."/>
            <person name="Cuomo C.A."/>
        </authorList>
    </citation>
    <scope>NUCLEOTIDE SEQUENCE [LARGE SCALE GENOMIC DNA]</scope>
    <source>
        <strain evidence="14 15">UAMH7299</strain>
    </source>
</reference>
<dbReference type="CDD" id="cd00035">
    <property type="entry name" value="ChtBD1"/>
    <property type="match status" value="1"/>
</dbReference>
<dbReference type="SUPFAM" id="SSF88713">
    <property type="entry name" value="Glycoside hydrolase/deacetylase"/>
    <property type="match status" value="1"/>
</dbReference>
<keyword evidence="2 9" id="KW-0147">Chitin-binding</keyword>
<evidence type="ECO:0000256" key="10">
    <source>
        <dbReference type="SAM" id="MobiDB-lite"/>
    </source>
</evidence>
<keyword evidence="8" id="KW-0170">Cobalt</keyword>
<dbReference type="InterPro" id="IPR018371">
    <property type="entry name" value="Chitin-binding_1_CS"/>
</dbReference>
<dbReference type="GO" id="GO:0046872">
    <property type="term" value="F:metal ion binding"/>
    <property type="evidence" value="ECO:0007669"/>
    <property type="project" value="UniProtKB-KW"/>
</dbReference>
<evidence type="ECO:0000256" key="3">
    <source>
        <dbReference type="ARBA" id="ARBA00022723"/>
    </source>
</evidence>
<feature type="region of interest" description="Disordered" evidence="10">
    <location>
        <begin position="55"/>
        <end position="86"/>
    </location>
</feature>
<dbReference type="GO" id="GO:0005975">
    <property type="term" value="P:carbohydrate metabolic process"/>
    <property type="evidence" value="ECO:0007669"/>
    <property type="project" value="InterPro"/>
</dbReference>
<evidence type="ECO:0000259" key="12">
    <source>
        <dbReference type="PROSITE" id="PS50941"/>
    </source>
</evidence>
<feature type="disulfide bond" evidence="9">
    <location>
        <begin position="424"/>
        <end position="438"/>
    </location>
</feature>
<comment type="caution">
    <text evidence="14">The sequence shown here is derived from an EMBL/GenBank/DDBJ whole genome shotgun (WGS) entry which is preliminary data.</text>
</comment>
<evidence type="ECO:0000313" key="15">
    <source>
        <dbReference type="Proteomes" id="UP000224634"/>
    </source>
</evidence>
<evidence type="ECO:0000256" key="6">
    <source>
        <dbReference type="ARBA" id="ARBA00023026"/>
    </source>
</evidence>
<evidence type="ECO:0000256" key="1">
    <source>
        <dbReference type="ARBA" id="ARBA00001941"/>
    </source>
</evidence>
<keyword evidence="6" id="KW-0843">Virulence</keyword>
<dbReference type="InterPro" id="IPR002509">
    <property type="entry name" value="NODB_dom"/>
</dbReference>
<feature type="domain" description="Chitin-binding type-1" evidence="12">
    <location>
        <begin position="407"/>
        <end position="451"/>
    </location>
</feature>
<dbReference type="Gene3D" id="3.30.60.10">
    <property type="entry name" value="Endochitinase-like"/>
    <property type="match status" value="2"/>
</dbReference>
<feature type="disulfide bond" evidence="9">
    <location>
        <begin position="108"/>
        <end position="122"/>
    </location>
</feature>
<evidence type="ECO:0008006" key="16">
    <source>
        <dbReference type="Google" id="ProtNLM"/>
    </source>
</evidence>
<keyword evidence="7" id="KW-0119">Carbohydrate metabolism</keyword>
<dbReference type="InterPro" id="IPR011330">
    <property type="entry name" value="Glyco_hydro/deAcase_b/a-brl"/>
</dbReference>
<dbReference type="PROSITE" id="PS00026">
    <property type="entry name" value="CHIT_BIND_I_1"/>
    <property type="match status" value="1"/>
</dbReference>
<evidence type="ECO:0000259" key="13">
    <source>
        <dbReference type="PROSITE" id="PS51677"/>
    </source>
</evidence>
<evidence type="ECO:0000256" key="7">
    <source>
        <dbReference type="ARBA" id="ARBA00023277"/>
    </source>
</evidence>
<name>A0A2B7XZ73_POLH7</name>
<dbReference type="Gene3D" id="3.20.20.370">
    <property type="entry name" value="Glycoside hydrolase/deacetylase"/>
    <property type="match status" value="1"/>
</dbReference>
<dbReference type="GO" id="GO:0008061">
    <property type="term" value="F:chitin binding"/>
    <property type="evidence" value="ECO:0007669"/>
    <property type="project" value="UniProtKB-UniRule"/>
</dbReference>
<evidence type="ECO:0000313" key="14">
    <source>
        <dbReference type="EMBL" id="PGH17104.1"/>
    </source>
</evidence>
<dbReference type="Pfam" id="PF01522">
    <property type="entry name" value="Polysacc_deac_1"/>
    <property type="match status" value="1"/>
</dbReference>
<accession>A0A2B7XZ73</accession>
<dbReference type="SUPFAM" id="SSF57016">
    <property type="entry name" value="Plant lectins/antimicrobial peptides"/>
    <property type="match status" value="2"/>
</dbReference>
<dbReference type="OrthoDB" id="407355at2759"/>
<proteinExistence type="predicted"/>
<comment type="cofactor">
    <cofactor evidence="1">
        <name>Co(2+)</name>
        <dbReference type="ChEBI" id="CHEBI:48828"/>
    </cofactor>
</comment>